<accession>A0ABR8J0I2</accession>
<organism evidence="1 2">
    <name type="scientific">Anabaena catenula FACHB-362</name>
    <dbReference type="NCBI Taxonomy" id="2692877"/>
    <lineage>
        <taxon>Bacteria</taxon>
        <taxon>Bacillati</taxon>
        <taxon>Cyanobacteriota</taxon>
        <taxon>Cyanophyceae</taxon>
        <taxon>Nostocales</taxon>
        <taxon>Nostocaceae</taxon>
        <taxon>Anabaena</taxon>
    </lineage>
</organism>
<evidence type="ECO:0000313" key="2">
    <source>
        <dbReference type="Proteomes" id="UP000660381"/>
    </source>
</evidence>
<comment type="caution">
    <text evidence="1">The sequence shown here is derived from an EMBL/GenBank/DDBJ whole genome shotgun (WGS) entry which is preliminary data.</text>
</comment>
<proteinExistence type="predicted"/>
<reference evidence="1 2" key="1">
    <citation type="journal article" date="2020" name="ISME J.">
        <title>Comparative genomics reveals insights into cyanobacterial evolution and habitat adaptation.</title>
        <authorList>
            <person name="Chen M.Y."/>
            <person name="Teng W.K."/>
            <person name="Zhao L."/>
            <person name="Hu C.X."/>
            <person name="Zhou Y.K."/>
            <person name="Han B.P."/>
            <person name="Song L.R."/>
            <person name="Shu W.S."/>
        </authorList>
    </citation>
    <scope>NUCLEOTIDE SEQUENCE [LARGE SCALE GENOMIC DNA]</scope>
    <source>
        <strain evidence="1 2">FACHB-362</strain>
    </source>
</reference>
<dbReference type="Proteomes" id="UP000660381">
    <property type="component" value="Unassembled WGS sequence"/>
</dbReference>
<keyword evidence="2" id="KW-1185">Reference proteome</keyword>
<dbReference type="RefSeq" id="WP_190906063.1">
    <property type="nucleotide sequence ID" value="NZ_JACJTQ010000007.1"/>
</dbReference>
<name>A0ABR8J0I2_9NOST</name>
<protein>
    <submittedName>
        <fullName evidence="1">Uncharacterized protein</fullName>
    </submittedName>
</protein>
<sequence>MLKQAPDLQKIETRTTSVGSNPLAYTDKRQFNFLDGYRLVGTGIW</sequence>
<evidence type="ECO:0000313" key="1">
    <source>
        <dbReference type="EMBL" id="MBD2691600.1"/>
    </source>
</evidence>
<dbReference type="EMBL" id="JACJTQ010000007">
    <property type="protein sequence ID" value="MBD2691600.1"/>
    <property type="molecule type" value="Genomic_DNA"/>
</dbReference>
<gene>
    <name evidence="1" type="ORF">H6G68_07490</name>
</gene>